<accession>A0A3A9JBX7</accession>
<dbReference type="RefSeq" id="WP_120639445.1">
    <property type="nucleotide sequence ID" value="NZ_RAQU01000112.1"/>
</dbReference>
<evidence type="ECO:0000313" key="9">
    <source>
        <dbReference type="Proteomes" id="UP000274097"/>
    </source>
</evidence>
<dbReference type="InterPro" id="IPR000914">
    <property type="entry name" value="SBP_5_dom"/>
</dbReference>
<dbReference type="GO" id="GO:1904680">
    <property type="term" value="F:peptide transmembrane transporter activity"/>
    <property type="evidence" value="ECO:0007669"/>
    <property type="project" value="TreeGrafter"/>
</dbReference>
<evidence type="ECO:0000256" key="4">
    <source>
        <dbReference type="ARBA" id="ARBA00022729"/>
    </source>
</evidence>
<keyword evidence="3" id="KW-0813">Transport</keyword>
<dbReference type="InterPro" id="IPR030678">
    <property type="entry name" value="Peptide/Ni-bd"/>
</dbReference>
<comment type="caution">
    <text evidence="7">The sequence shown here is derived from an EMBL/GenBank/DDBJ whole genome shotgun (WGS) entry which is preliminary data.</text>
</comment>
<dbReference type="FunCoup" id="A0A3A9JBX7">
    <property type="interactions" value="321"/>
</dbReference>
<name>A0A3A9JBX7_9PROT</name>
<gene>
    <name evidence="7" type="ORF">D6Z83_16875</name>
    <name evidence="8" type="ORF">EBE87_25475</name>
</gene>
<dbReference type="OrthoDB" id="9773508at2"/>
<evidence type="ECO:0000313" key="7">
    <source>
        <dbReference type="EMBL" id="RKK02981.1"/>
    </source>
</evidence>
<evidence type="ECO:0000313" key="10">
    <source>
        <dbReference type="Proteomes" id="UP000278036"/>
    </source>
</evidence>
<sequence>MQRRHFLAASGLLATTGWGALAPRAAHAAGTTLQIGLGGAFTTVDPHFYHAVPNHTVAMHMFERLINRAPDGRLIPGLATEWKPLSDTLWEFKLRPGVKFHDGGDFTADDVVFTFERARDVPNSPGGFGGFLRAVERVEVMDPLTIRLHTPVPAPDLGPNLTYVGIISRRVGENATTADYNSGKAAIGTGPYKFASYTPGNRVEMVRNDLWWGPKQGWEKVSLRLITNPAGRTAALLSGDVDLIDTPSVSDLPRLREDSRINVAAIPGIRLLYLVPDLSREGESPFVTDKAGKPLARNPFRDLRVRQALSLAIQRDALAERVMLSTAEATGQWMPPGSYSYAPNVAPPKPDPERARRLLAEAGLPDGFNLTLHTPNDRYPNDARLAQAIAQMWTRIGVQTTVEAMPWSTYAARGGRQEFSMGLWGWGSATFEGGYMLSQCMASYNKERSLGLYNYGRYSNAELDALTVKATSTVDDTAREKLLIEATEKAMADLPLIPLLMLQNLWAVRKGIAFSPRSDERTLAVDARAEG</sequence>
<feature type="chain" id="PRO_5017401911" evidence="5">
    <location>
        <begin position="29"/>
        <end position="531"/>
    </location>
</feature>
<dbReference type="PANTHER" id="PTHR30290">
    <property type="entry name" value="PERIPLASMIC BINDING COMPONENT OF ABC TRANSPORTER"/>
    <property type="match status" value="1"/>
</dbReference>
<protein>
    <submittedName>
        <fullName evidence="7">ABC transporter substrate-binding protein</fullName>
    </submittedName>
</protein>
<evidence type="ECO:0000259" key="6">
    <source>
        <dbReference type="Pfam" id="PF00496"/>
    </source>
</evidence>
<dbReference type="Gene3D" id="3.40.190.10">
    <property type="entry name" value="Periplasmic binding protein-like II"/>
    <property type="match status" value="1"/>
</dbReference>
<dbReference type="PIRSF" id="PIRSF002741">
    <property type="entry name" value="MppA"/>
    <property type="match status" value="1"/>
</dbReference>
<keyword evidence="9" id="KW-1185">Reference proteome</keyword>
<comment type="similarity">
    <text evidence="2">Belongs to the bacterial solute-binding protein 5 family.</text>
</comment>
<dbReference type="InterPro" id="IPR006311">
    <property type="entry name" value="TAT_signal"/>
</dbReference>
<evidence type="ECO:0000256" key="5">
    <source>
        <dbReference type="SAM" id="SignalP"/>
    </source>
</evidence>
<dbReference type="SUPFAM" id="SSF53850">
    <property type="entry name" value="Periplasmic binding protein-like II"/>
    <property type="match status" value="1"/>
</dbReference>
<reference evidence="7 10" key="1">
    <citation type="submission" date="2018-09" db="EMBL/GenBank/DDBJ databases">
        <title>Roseomonas sp. nov., isolated from feces of Tibetan antelopes in the Qinghai-Tibet plateau, China.</title>
        <authorList>
            <person name="Tian Z."/>
        </authorList>
    </citation>
    <scope>NUCLEOTIDE SEQUENCE [LARGE SCALE GENOMIC DNA]</scope>
    <source>
        <strain evidence="8 9">Z23</strain>
        <strain evidence="7 10">Z24</strain>
    </source>
</reference>
<evidence type="ECO:0000256" key="2">
    <source>
        <dbReference type="ARBA" id="ARBA00005695"/>
    </source>
</evidence>
<dbReference type="Pfam" id="PF00496">
    <property type="entry name" value="SBP_bac_5"/>
    <property type="match status" value="1"/>
</dbReference>
<dbReference type="Gene3D" id="3.90.76.10">
    <property type="entry name" value="Dipeptide-binding Protein, Domain 1"/>
    <property type="match status" value="1"/>
</dbReference>
<feature type="domain" description="Solute-binding protein family 5" evidence="6">
    <location>
        <begin position="74"/>
        <end position="445"/>
    </location>
</feature>
<dbReference type="PROSITE" id="PS51318">
    <property type="entry name" value="TAT"/>
    <property type="match status" value="1"/>
</dbReference>
<dbReference type="PANTHER" id="PTHR30290:SF9">
    <property type="entry name" value="OLIGOPEPTIDE-BINDING PROTEIN APPA"/>
    <property type="match status" value="1"/>
</dbReference>
<dbReference type="InterPro" id="IPR039424">
    <property type="entry name" value="SBP_5"/>
</dbReference>
<organism evidence="7 10">
    <name type="scientific">Teichococcus wenyumeiae</name>
    <dbReference type="NCBI Taxonomy" id="2478470"/>
    <lineage>
        <taxon>Bacteria</taxon>
        <taxon>Pseudomonadati</taxon>
        <taxon>Pseudomonadota</taxon>
        <taxon>Alphaproteobacteria</taxon>
        <taxon>Acetobacterales</taxon>
        <taxon>Roseomonadaceae</taxon>
        <taxon>Roseomonas</taxon>
    </lineage>
</organism>
<dbReference type="CDD" id="cd08498">
    <property type="entry name" value="PBP2_NikA_DppA_OppA_like_2"/>
    <property type="match status" value="1"/>
</dbReference>
<dbReference type="GO" id="GO:0030288">
    <property type="term" value="C:outer membrane-bounded periplasmic space"/>
    <property type="evidence" value="ECO:0007669"/>
    <property type="project" value="UniProtKB-ARBA"/>
</dbReference>
<evidence type="ECO:0000256" key="3">
    <source>
        <dbReference type="ARBA" id="ARBA00022448"/>
    </source>
</evidence>
<feature type="signal peptide" evidence="5">
    <location>
        <begin position="1"/>
        <end position="28"/>
    </location>
</feature>
<dbReference type="InParanoid" id="A0A3A9JBX7"/>
<comment type="subcellular location">
    <subcellularLocation>
        <location evidence="1">Periplasm</location>
    </subcellularLocation>
</comment>
<keyword evidence="4 5" id="KW-0732">Signal</keyword>
<dbReference type="Gene3D" id="3.10.105.10">
    <property type="entry name" value="Dipeptide-binding Protein, Domain 3"/>
    <property type="match status" value="1"/>
</dbReference>
<proteinExistence type="inferred from homology"/>
<dbReference type="EMBL" id="RAQU01000112">
    <property type="protein sequence ID" value="RKK02981.1"/>
    <property type="molecule type" value="Genomic_DNA"/>
</dbReference>
<dbReference type="GO" id="GO:0015833">
    <property type="term" value="P:peptide transport"/>
    <property type="evidence" value="ECO:0007669"/>
    <property type="project" value="TreeGrafter"/>
</dbReference>
<dbReference type="Proteomes" id="UP000278036">
    <property type="component" value="Unassembled WGS sequence"/>
</dbReference>
<dbReference type="GO" id="GO:0043190">
    <property type="term" value="C:ATP-binding cassette (ABC) transporter complex"/>
    <property type="evidence" value="ECO:0007669"/>
    <property type="project" value="InterPro"/>
</dbReference>
<dbReference type="Proteomes" id="UP000274097">
    <property type="component" value="Unassembled WGS sequence"/>
</dbReference>
<evidence type="ECO:0000256" key="1">
    <source>
        <dbReference type="ARBA" id="ARBA00004418"/>
    </source>
</evidence>
<dbReference type="AlphaFoldDB" id="A0A3A9JBX7"/>
<dbReference type="EMBL" id="RFLX01000053">
    <property type="protein sequence ID" value="RMI15503.1"/>
    <property type="molecule type" value="Genomic_DNA"/>
</dbReference>
<evidence type="ECO:0000313" key="8">
    <source>
        <dbReference type="EMBL" id="RMI15503.1"/>
    </source>
</evidence>